<feature type="transmembrane region" description="Helical" evidence="6">
    <location>
        <begin position="206"/>
        <end position="226"/>
    </location>
</feature>
<dbReference type="RefSeq" id="WP_132511911.1">
    <property type="nucleotide sequence ID" value="NZ_SLYQ01000003.1"/>
</dbReference>
<sequence length="390" mass="40845">MFGRSAVVLVTALLMFPQMVETIYSPALTDISVRFAVSAQQAAQTLAVYFIGFALGVLFWGRASDLYGRRPAMLAGIAVYALGCAMALVATDFRLLLLARIVAAFGAAAGSVVSQTILRDRFSGRRLAGLFSLIGLALAVSPAAGVWIGGLLAAGWGVRGVFLALALLAGVLLLLCGWLLPETRPARQANAAFLPVLRRMATDRQIGLAVILVAAFNVSLFSYYSLAPFIFAQLRLPVAAFGYSGMALAGGSLAGALLNRRLLRRGVTQGRMLLLACWLHLAGGAAVYLWRDSLWFLLPMAGVALAFAMAIPLVLGSALGAYGDCRGTTGAIFGLAYYLLIGLGLALVGWGQSLGTSLMVCAALGVITGIRYLPCFAEKSAGTVRGTRVG</sequence>
<proteinExistence type="predicted"/>
<feature type="transmembrane region" description="Helical" evidence="6">
    <location>
        <begin position="97"/>
        <end position="118"/>
    </location>
</feature>
<dbReference type="InterPro" id="IPR036259">
    <property type="entry name" value="MFS_trans_sf"/>
</dbReference>
<comment type="subcellular location">
    <subcellularLocation>
        <location evidence="1">Membrane</location>
        <topology evidence="1">Multi-pass membrane protein</topology>
    </subcellularLocation>
</comment>
<dbReference type="Gene3D" id="1.20.1720.10">
    <property type="entry name" value="Multidrug resistance protein D"/>
    <property type="match status" value="1"/>
</dbReference>
<dbReference type="EMBL" id="SLYQ01000003">
    <property type="protein sequence ID" value="TCQ73872.1"/>
    <property type="molecule type" value="Genomic_DNA"/>
</dbReference>
<feature type="domain" description="Major facilitator superfamily (MFS) profile" evidence="7">
    <location>
        <begin position="1"/>
        <end position="380"/>
    </location>
</feature>
<dbReference type="PANTHER" id="PTHR23502">
    <property type="entry name" value="MAJOR FACILITATOR SUPERFAMILY"/>
    <property type="match status" value="1"/>
</dbReference>
<dbReference type="SUPFAM" id="SSF103473">
    <property type="entry name" value="MFS general substrate transporter"/>
    <property type="match status" value="1"/>
</dbReference>
<evidence type="ECO:0000256" key="3">
    <source>
        <dbReference type="ARBA" id="ARBA00022692"/>
    </source>
</evidence>
<keyword evidence="4 6" id="KW-1133">Transmembrane helix</keyword>
<feature type="transmembrane region" description="Helical" evidence="6">
    <location>
        <begin position="160"/>
        <end position="180"/>
    </location>
</feature>
<dbReference type="InterPro" id="IPR011701">
    <property type="entry name" value="MFS"/>
</dbReference>
<name>A0ABD7QJP2_RAOOR</name>
<feature type="transmembrane region" description="Helical" evidence="6">
    <location>
        <begin position="72"/>
        <end position="91"/>
    </location>
</feature>
<dbReference type="InterPro" id="IPR020846">
    <property type="entry name" value="MFS_dom"/>
</dbReference>
<feature type="transmembrane region" description="Helical" evidence="6">
    <location>
        <begin position="270"/>
        <end position="290"/>
    </location>
</feature>
<evidence type="ECO:0000256" key="2">
    <source>
        <dbReference type="ARBA" id="ARBA00022475"/>
    </source>
</evidence>
<protein>
    <submittedName>
        <fullName evidence="8">MFS family arabinose efflux permease</fullName>
    </submittedName>
</protein>
<dbReference type="Proteomes" id="UP000295263">
    <property type="component" value="Unassembled WGS sequence"/>
</dbReference>
<feature type="transmembrane region" description="Helical" evidence="6">
    <location>
        <begin position="331"/>
        <end position="350"/>
    </location>
</feature>
<comment type="caution">
    <text evidence="8">The sequence shown here is derived from an EMBL/GenBank/DDBJ whole genome shotgun (WGS) entry which is preliminary data.</text>
</comment>
<dbReference type="Pfam" id="PF07690">
    <property type="entry name" value="MFS_1"/>
    <property type="match status" value="1"/>
</dbReference>
<accession>A0ABD7QJP2</accession>
<evidence type="ECO:0000256" key="5">
    <source>
        <dbReference type="ARBA" id="ARBA00023136"/>
    </source>
</evidence>
<dbReference type="GO" id="GO:0016020">
    <property type="term" value="C:membrane"/>
    <property type="evidence" value="ECO:0007669"/>
    <property type="project" value="UniProtKB-SubCell"/>
</dbReference>
<feature type="transmembrane region" description="Helical" evidence="6">
    <location>
        <begin position="238"/>
        <end position="258"/>
    </location>
</feature>
<gene>
    <name evidence="8" type="ORF">EC841_10341</name>
</gene>
<evidence type="ECO:0000256" key="4">
    <source>
        <dbReference type="ARBA" id="ARBA00022989"/>
    </source>
</evidence>
<dbReference type="AlphaFoldDB" id="A0ABD7QJP2"/>
<evidence type="ECO:0000313" key="9">
    <source>
        <dbReference type="Proteomes" id="UP000295263"/>
    </source>
</evidence>
<dbReference type="PANTHER" id="PTHR23502:SF137">
    <property type="entry name" value="MAJOR FACILITATOR SUPERFAMILY (MFS) TRANSPORTER-RELATED"/>
    <property type="match status" value="1"/>
</dbReference>
<keyword evidence="3 6" id="KW-0812">Transmembrane</keyword>
<feature type="transmembrane region" description="Helical" evidence="6">
    <location>
        <begin position="38"/>
        <end position="60"/>
    </location>
</feature>
<feature type="transmembrane region" description="Helical" evidence="6">
    <location>
        <begin position="296"/>
        <end position="319"/>
    </location>
</feature>
<keyword evidence="5 6" id="KW-0472">Membrane</keyword>
<reference evidence="8 9" key="1">
    <citation type="submission" date="2019-03" db="EMBL/GenBank/DDBJ databases">
        <title>Genomic analyses of the natural microbiome of Caenorhabditis elegans.</title>
        <authorList>
            <person name="Samuel B."/>
        </authorList>
    </citation>
    <scope>NUCLEOTIDE SEQUENCE [LARGE SCALE GENOMIC DNA]</scope>
    <source>
        <strain evidence="8 9">JUb54</strain>
    </source>
</reference>
<evidence type="ECO:0000259" key="7">
    <source>
        <dbReference type="PROSITE" id="PS50850"/>
    </source>
</evidence>
<evidence type="ECO:0000313" key="8">
    <source>
        <dbReference type="EMBL" id="TCQ73872.1"/>
    </source>
</evidence>
<feature type="transmembrane region" description="Helical" evidence="6">
    <location>
        <begin position="130"/>
        <end position="154"/>
    </location>
</feature>
<keyword evidence="2" id="KW-1003">Cell membrane</keyword>
<feature type="transmembrane region" description="Helical" evidence="6">
    <location>
        <begin position="356"/>
        <end position="373"/>
    </location>
</feature>
<organism evidence="8 9">
    <name type="scientific">Raoultella ornithinolytica</name>
    <name type="common">Klebsiella ornithinolytica</name>
    <dbReference type="NCBI Taxonomy" id="54291"/>
    <lineage>
        <taxon>Bacteria</taxon>
        <taxon>Pseudomonadati</taxon>
        <taxon>Pseudomonadota</taxon>
        <taxon>Gammaproteobacteria</taxon>
        <taxon>Enterobacterales</taxon>
        <taxon>Enterobacteriaceae</taxon>
        <taxon>Klebsiella/Raoultella group</taxon>
        <taxon>Raoultella</taxon>
    </lineage>
</organism>
<evidence type="ECO:0000256" key="1">
    <source>
        <dbReference type="ARBA" id="ARBA00004141"/>
    </source>
</evidence>
<dbReference type="PROSITE" id="PS50850">
    <property type="entry name" value="MFS"/>
    <property type="match status" value="1"/>
</dbReference>
<evidence type="ECO:0000256" key="6">
    <source>
        <dbReference type="SAM" id="Phobius"/>
    </source>
</evidence>